<dbReference type="Proteomes" id="UP000321685">
    <property type="component" value="Unassembled WGS sequence"/>
</dbReference>
<sequence>MTSLEPADLLAWPELFLTAEPGAPTALLAGGCTGCRRTAFPRAARCPACGAATRPTELRGPAVLDTCTAVLSTPPGALVEAPYEVGVARFPAARICVIGLLTERIEPGTMVDVVVHEPYPGGRTFGFRPVGAADRDLAPGPRTTPSAERLL</sequence>
<dbReference type="SUPFAM" id="SSF50249">
    <property type="entry name" value="Nucleic acid-binding proteins"/>
    <property type="match status" value="1"/>
</dbReference>
<protein>
    <recommendedName>
        <fullName evidence="4">DUF35 domain-containing protein</fullName>
    </recommendedName>
</protein>
<evidence type="ECO:0000313" key="2">
    <source>
        <dbReference type="EMBL" id="GEL26395.1"/>
    </source>
</evidence>
<name>A0A511DNM2_9PSEU</name>
<dbReference type="RefSeq" id="WP_147114315.1">
    <property type="nucleotide sequence ID" value="NZ_BJVJ01000088.1"/>
</dbReference>
<proteinExistence type="predicted"/>
<feature type="region of interest" description="Disordered" evidence="1">
    <location>
        <begin position="130"/>
        <end position="151"/>
    </location>
</feature>
<keyword evidence="3" id="KW-1185">Reference proteome</keyword>
<evidence type="ECO:0000313" key="3">
    <source>
        <dbReference type="Proteomes" id="UP000321685"/>
    </source>
</evidence>
<organism evidence="2 3">
    <name type="scientific">Pseudonocardia sulfidoxydans NBRC 16205</name>
    <dbReference type="NCBI Taxonomy" id="1223511"/>
    <lineage>
        <taxon>Bacteria</taxon>
        <taxon>Bacillati</taxon>
        <taxon>Actinomycetota</taxon>
        <taxon>Actinomycetes</taxon>
        <taxon>Pseudonocardiales</taxon>
        <taxon>Pseudonocardiaceae</taxon>
        <taxon>Pseudonocardia</taxon>
    </lineage>
</organism>
<evidence type="ECO:0008006" key="4">
    <source>
        <dbReference type="Google" id="ProtNLM"/>
    </source>
</evidence>
<comment type="caution">
    <text evidence="2">The sequence shown here is derived from an EMBL/GenBank/DDBJ whole genome shotgun (WGS) entry which is preliminary data.</text>
</comment>
<dbReference type="AlphaFoldDB" id="A0A511DNM2"/>
<dbReference type="EMBL" id="BJVJ01000088">
    <property type="protein sequence ID" value="GEL26395.1"/>
    <property type="molecule type" value="Genomic_DNA"/>
</dbReference>
<dbReference type="OrthoDB" id="4714412at2"/>
<evidence type="ECO:0000256" key="1">
    <source>
        <dbReference type="SAM" id="MobiDB-lite"/>
    </source>
</evidence>
<accession>A0A511DNM2</accession>
<reference evidence="2 3" key="1">
    <citation type="submission" date="2019-07" db="EMBL/GenBank/DDBJ databases">
        <title>Whole genome shotgun sequence of Pseudonocardia sulfidoxydans NBRC 16205.</title>
        <authorList>
            <person name="Hosoyama A."/>
            <person name="Uohara A."/>
            <person name="Ohji S."/>
            <person name="Ichikawa N."/>
        </authorList>
    </citation>
    <scope>NUCLEOTIDE SEQUENCE [LARGE SCALE GENOMIC DNA]</scope>
    <source>
        <strain evidence="2 3">NBRC 16205</strain>
    </source>
</reference>
<gene>
    <name evidence="2" type="ORF">PSU4_53490</name>
</gene>
<dbReference type="InterPro" id="IPR012340">
    <property type="entry name" value="NA-bd_OB-fold"/>
</dbReference>